<proteinExistence type="predicted"/>
<accession>A0A031JNG5</accession>
<dbReference type="PATRIC" id="fig|158500.4.peg.4727"/>
<dbReference type="RefSeq" id="WP_036529199.1">
    <property type="nucleotide sequence ID" value="NZ_JFYZ01000040.1"/>
</dbReference>
<reference evidence="1 2" key="1">
    <citation type="submission" date="2014-03" db="EMBL/GenBank/DDBJ databases">
        <title>Whole genome sequence of Novosphingobium resinovorum KF1.</title>
        <authorList>
            <person name="Gan H.M."/>
            <person name="Gan H.Y."/>
            <person name="Chew T.H."/>
            <person name="Savka M.A."/>
        </authorList>
    </citation>
    <scope>NUCLEOTIDE SEQUENCE [LARGE SCALE GENOMIC DNA]</scope>
    <source>
        <strain evidence="1 2">KF1</strain>
    </source>
</reference>
<evidence type="ECO:0000313" key="1">
    <source>
        <dbReference type="EMBL" id="EZP74914.1"/>
    </source>
</evidence>
<evidence type="ECO:0000313" key="2">
    <source>
        <dbReference type="Proteomes" id="UP000024329"/>
    </source>
</evidence>
<gene>
    <name evidence="1" type="ORF">BV97_04652</name>
</gene>
<dbReference type="eggNOG" id="ENOG5031DND">
    <property type="taxonomic scope" value="Bacteria"/>
</dbReference>
<dbReference type="EMBL" id="JFYZ01000040">
    <property type="protein sequence ID" value="EZP74914.1"/>
    <property type="molecule type" value="Genomic_DNA"/>
</dbReference>
<name>A0A031JNG5_9SPHN</name>
<protein>
    <submittedName>
        <fullName evidence="1">Uncharacterized protein</fullName>
    </submittedName>
</protein>
<organism evidence="1 2">
    <name type="scientific">Novosphingobium resinovorum</name>
    <dbReference type="NCBI Taxonomy" id="158500"/>
    <lineage>
        <taxon>Bacteria</taxon>
        <taxon>Pseudomonadati</taxon>
        <taxon>Pseudomonadota</taxon>
        <taxon>Alphaproteobacteria</taxon>
        <taxon>Sphingomonadales</taxon>
        <taxon>Sphingomonadaceae</taxon>
        <taxon>Novosphingobium</taxon>
    </lineage>
</organism>
<dbReference type="AlphaFoldDB" id="A0A031JNG5"/>
<sequence length="66" mass="6998">MADPFTTPRSAALALLNSDQHLTRKAGSFLGQTAVDPKPLTPAQIEWLATLLERAGLPKLAEGGRS</sequence>
<dbReference type="Proteomes" id="UP000024329">
    <property type="component" value="Unassembled WGS sequence"/>
</dbReference>
<comment type="caution">
    <text evidence="1">The sequence shown here is derived from an EMBL/GenBank/DDBJ whole genome shotgun (WGS) entry which is preliminary data.</text>
</comment>